<evidence type="ECO:0000256" key="1">
    <source>
        <dbReference type="SAM" id="MobiDB-lite"/>
    </source>
</evidence>
<evidence type="ECO:0000313" key="3">
    <source>
        <dbReference type="Proteomes" id="UP000326553"/>
    </source>
</evidence>
<reference evidence="2 3" key="1">
    <citation type="submission" date="2017-09" db="EMBL/GenBank/DDBJ databases">
        <authorList>
            <person name="Lee N."/>
            <person name="Cho B.-K."/>
        </authorList>
    </citation>
    <scope>NUCLEOTIDE SEQUENCE [LARGE SCALE GENOMIC DNA]</scope>
    <source>
        <strain evidence="2 3">ATCC 12461</strain>
    </source>
</reference>
<accession>A0A5J6HNM1</accession>
<proteinExistence type="predicted"/>
<feature type="compositionally biased region" description="Basic and acidic residues" evidence="1">
    <location>
        <begin position="15"/>
        <end position="32"/>
    </location>
</feature>
<name>A0A5J6HNM1_STRAD</name>
<dbReference type="Proteomes" id="UP000326553">
    <property type="component" value="Chromosome"/>
</dbReference>
<sequence length="66" mass="7012">MPRGREVGGGGQRDAVADAHARADDPHLEARKGWAGLLSWPGAPAQRSRMSTRPRAPQGATAQGRR</sequence>
<evidence type="ECO:0000313" key="2">
    <source>
        <dbReference type="EMBL" id="QEV18747.1"/>
    </source>
</evidence>
<dbReference type="AlphaFoldDB" id="A0A5J6HNM1"/>
<protein>
    <submittedName>
        <fullName evidence="2">Uncharacterized protein</fullName>
    </submittedName>
</protein>
<dbReference type="RefSeq" id="WP_150477019.1">
    <property type="nucleotide sequence ID" value="NZ_CP023695.1"/>
</dbReference>
<keyword evidence="3" id="KW-1185">Reference proteome</keyword>
<feature type="region of interest" description="Disordered" evidence="1">
    <location>
        <begin position="1"/>
        <end position="66"/>
    </location>
</feature>
<organism evidence="2 3">
    <name type="scientific">Streptomyces alboniger</name>
    <dbReference type="NCBI Taxonomy" id="132473"/>
    <lineage>
        <taxon>Bacteria</taxon>
        <taxon>Bacillati</taxon>
        <taxon>Actinomycetota</taxon>
        <taxon>Actinomycetes</taxon>
        <taxon>Kitasatosporales</taxon>
        <taxon>Streptomycetaceae</taxon>
        <taxon>Streptomyces</taxon>
        <taxon>Streptomyces aurantiacus group</taxon>
    </lineage>
</organism>
<dbReference type="KEGG" id="salw:CP975_15725"/>
<gene>
    <name evidence="2" type="ORF">CP975_15725</name>
</gene>
<dbReference type="EMBL" id="CP023695">
    <property type="protein sequence ID" value="QEV18747.1"/>
    <property type="molecule type" value="Genomic_DNA"/>
</dbReference>